<dbReference type="Gene3D" id="2.40.70.10">
    <property type="entry name" value="Acid Proteases"/>
    <property type="match status" value="1"/>
</dbReference>
<evidence type="ECO:0000313" key="2">
    <source>
        <dbReference type="Proteomes" id="UP000177287"/>
    </source>
</evidence>
<dbReference type="PROSITE" id="PS00141">
    <property type="entry name" value="ASP_PROTEASE"/>
    <property type="match status" value="1"/>
</dbReference>
<evidence type="ECO:0000313" key="1">
    <source>
        <dbReference type="EMBL" id="OHA73000.1"/>
    </source>
</evidence>
<dbReference type="InterPro" id="IPR021109">
    <property type="entry name" value="Peptidase_aspartic_dom_sf"/>
</dbReference>
<dbReference type="Proteomes" id="UP000177287">
    <property type="component" value="Unassembled WGS sequence"/>
</dbReference>
<sequence>MKFDYLKQPNFRDPNKPWISRPVIPVALHYKDKRVKVFALVDSGADISLFHASLGQALGIDVTGGRKMTFFGISEGAGVEVYMHTIDLEVVGDSTSFEMEVGFTDSKGVGAILGQAGFFDHFHIKFERDKERVELTTASLH</sequence>
<proteinExistence type="predicted"/>
<name>A0A1G2RJH9_9BACT</name>
<reference evidence="1 2" key="1">
    <citation type="journal article" date="2016" name="Nat. Commun.">
        <title>Thousands of microbial genomes shed light on interconnected biogeochemical processes in an aquifer system.</title>
        <authorList>
            <person name="Anantharaman K."/>
            <person name="Brown C.T."/>
            <person name="Hug L.A."/>
            <person name="Sharon I."/>
            <person name="Castelle C.J."/>
            <person name="Probst A.J."/>
            <person name="Thomas B.C."/>
            <person name="Singh A."/>
            <person name="Wilkins M.J."/>
            <person name="Karaoz U."/>
            <person name="Brodie E.L."/>
            <person name="Williams K.H."/>
            <person name="Hubbard S.S."/>
            <person name="Banfield J.F."/>
        </authorList>
    </citation>
    <scope>NUCLEOTIDE SEQUENCE [LARGE SCALE GENOMIC DNA]</scope>
</reference>
<comment type="caution">
    <text evidence="1">The sequence shown here is derived from an EMBL/GenBank/DDBJ whole genome shotgun (WGS) entry which is preliminary data.</text>
</comment>
<evidence type="ECO:0008006" key="3">
    <source>
        <dbReference type="Google" id="ProtNLM"/>
    </source>
</evidence>
<protein>
    <recommendedName>
        <fullName evidence="3">Peptidase A2 domain-containing protein</fullName>
    </recommendedName>
</protein>
<dbReference type="AlphaFoldDB" id="A0A1G2RJH9"/>
<organism evidence="1 2">
    <name type="scientific">Candidatus Wildermuthbacteria bacterium RIFCSPLOWO2_01_FULL_47_18</name>
    <dbReference type="NCBI Taxonomy" id="1802460"/>
    <lineage>
        <taxon>Bacteria</taxon>
        <taxon>Candidatus Wildermuthiibacteriota</taxon>
    </lineage>
</organism>
<dbReference type="EMBL" id="MHUF01000005">
    <property type="protein sequence ID" value="OHA73000.1"/>
    <property type="molecule type" value="Genomic_DNA"/>
</dbReference>
<dbReference type="Pfam" id="PF13650">
    <property type="entry name" value="Asp_protease_2"/>
    <property type="match status" value="1"/>
</dbReference>
<gene>
    <name evidence="1" type="ORF">A3A27_00785</name>
</gene>
<dbReference type="GO" id="GO:0006508">
    <property type="term" value="P:proteolysis"/>
    <property type="evidence" value="ECO:0007669"/>
    <property type="project" value="InterPro"/>
</dbReference>
<accession>A0A1G2RJH9</accession>
<dbReference type="GO" id="GO:0004190">
    <property type="term" value="F:aspartic-type endopeptidase activity"/>
    <property type="evidence" value="ECO:0007669"/>
    <property type="project" value="InterPro"/>
</dbReference>
<dbReference type="InterPro" id="IPR001969">
    <property type="entry name" value="Aspartic_peptidase_AS"/>
</dbReference>